<feature type="transmembrane region" description="Helical" evidence="8">
    <location>
        <begin position="102"/>
        <end position="127"/>
    </location>
</feature>
<evidence type="ECO:0000256" key="5">
    <source>
        <dbReference type="ARBA" id="ARBA00022692"/>
    </source>
</evidence>
<dbReference type="SUPFAM" id="SSF161098">
    <property type="entry name" value="MetI-like"/>
    <property type="match status" value="1"/>
</dbReference>
<dbReference type="GO" id="GO:0005886">
    <property type="term" value="C:plasma membrane"/>
    <property type="evidence" value="ECO:0007669"/>
    <property type="project" value="UniProtKB-SubCell"/>
</dbReference>
<evidence type="ECO:0000256" key="2">
    <source>
        <dbReference type="ARBA" id="ARBA00022448"/>
    </source>
</evidence>
<keyword evidence="11" id="KW-1185">Reference proteome</keyword>
<dbReference type="Gene3D" id="1.10.3720.10">
    <property type="entry name" value="MetI-like"/>
    <property type="match status" value="1"/>
</dbReference>
<dbReference type="PROSITE" id="PS50928">
    <property type="entry name" value="ABC_TM1"/>
    <property type="match status" value="1"/>
</dbReference>
<reference evidence="10" key="1">
    <citation type="submission" date="2020-12" db="EMBL/GenBank/DDBJ databases">
        <title>Leucobacter sp. CAS1, isolated from Chromium sludge.</title>
        <authorList>
            <person name="Xu Z."/>
        </authorList>
    </citation>
    <scope>NUCLEOTIDE SEQUENCE</scope>
    <source>
        <strain evidence="10">CSA1</strain>
    </source>
</reference>
<feature type="transmembrane region" description="Helical" evidence="8">
    <location>
        <begin position="133"/>
        <end position="156"/>
    </location>
</feature>
<feature type="transmembrane region" description="Helical" evidence="8">
    <location>
        <begin position="12"/>
        <end position="34"/>
    </location>
</feature>
<dbReference type="EMBL" id="JAEHOH010000001">
    <property type="protein sequence ID" value="MBK0417654.1"/>
    <property type="molecule type" value="Genomic_DNA"/>
</dbReference>
<evidence type="ECO:0000256" key="8">
    <source>
        <dbReference type="RuleBase" id="RU363032"/>
    </source>
</evidence>
<evidence type="ECO:0000313" key="11">
    <source>
        <dbReference type="Proteomes" id="UP000608530"/>
    </source>
</evidence>
<dbReference type="Proteomes" id="UP000608530">
    <property type="component" value="Unassembled WGS sequence"/>
</dbReference>
<evidence type="ECO:0000256" key="4">
    <source>
        <dbReference type="ARBA" id="ARBA00022519"/>
    </source>
</evidence>
<dbReference type="RefSeq" id="WP_200112933.1">
    <property type="nucleotide sequence ID" value="NZ_JAEHOH010000001.1"/>
</dbReference>
<evidence type="ECO:0000259" key="9">
    <source>
        <dbReference type="PROSITE" id="PS50928"/>
    </source>
</evidence>
<keyword evidence="7 8" id="KW-0472">Membrane</keyword>
<dbReference type="GO" id="GO:0055085">
    <property type="term" value="P:transmembrane transport"/>
    <property type="evidence" value="ECO:0007669"/>
    <property type="project" value="InterPro"/>
</dbReference>
<feature type="transmembrane region" description="Helical" evidence="8">
    <location>
        <begin position="69"/>
        <end position="90"/>
    </location>
</feature>
<keyword evidence="2 8" id="KW-0813">Transport</keyword>
<dbReference type="PANTHER" id="PTHR43357">
    <property type="entry name" value="INNER MEMBRANE ABC TRANSPORTER PERMEASE PROTEIN YDCV"/>
    <property type="match status" value="1"/>
</dbReference>
<comment type="subcellular location">
    <subcellularLocation>
        <location evidence="1">Cell inner membrane</location>
        <topology evidence="1">Multi-pass membrane protein</topology>
    </subcellularLocation>
    <subcellularLocation>
        <location evidence="8">Cell membrane</location>
        <topology evidence="8">Multi-pass membrane protein</topology>
    </subcellularLocation>
</comment>
<proteinExistence type="inferred from homology"/>
<sequence>MNEATRIRLPIRLWACVTALLLVAPTLVVVPLSFTGKRSFSFPIEGWSLQWYEKFFTDPNWLGSLGTSLSVAVVVGVIATVLGTCAAYGLKGLRGRLAATAQVAMMLPILIPGIVAAIAIFGLYLRWQLSGSALGVILAHITLALPFVLIPVGTALRGLDDTLTRAASVLGAGPAARFLQVELPILLPGILTGFVFAFVTSLDEVVVAYFLQSPTLRTLPVQMYSSVTRETDPSIAAASTLLLAFSTLIILIPRLVQVVQERRAAKRLGDVE</sequence>
<comment type="similarity">
    <text evidence="8">Belongs to the binding-protein-dependent transport system permease family.</text>
</comment>
<dbReference type="CDD" id="cd06261">
    <property type="entry name" value="TM_PBP2"/>
    <property type="match status" value="1"/>
</dbReference>
<evidence type="ECO:0000256" key="3">
    <source>
        <dbReference type="ARBA" id="ARBA00022475"/>
    </source>
</evidence>
<dbReference type="InterPro" id="IPR000515">
    <property type="entry name" value="MetI-like"/>
</dbReference>
<keyword evidence="3" id="KW-1003">Cell membrane</keyword>
<evidence type="ECO:0000256" key="6">
    <source>
        <dbReference type="ARBA" id="ARBA00022989"/>
    </source>
</evidence>
<feature type="transmembrane region" description="Helical" evidence="8">
    <location>
        <begin position="235"/>
        <end position="256"/>
    </location>
</feature>
<keyword evidence="4" id="KW-0997">Cell inner membrane</keyword>
<accession>A0A934Q6M9</accession>
<name>A0A934Q6M9_9MICO</name>
<evidence type="ECO:0000256" key="7">
    <source>
        <dbReference type="ARBA" id="ARBA00023136"/>
    </source>
</evidence>
<feature type="transmembrane region" description="Helical" evidence="8">
    <location>
        <begin position="185"/>
        <end position="211"/>
    </location>
</feature>
<dbReference type="PANTHER" id="PTHR43357:SF4">
    <property type="entry name" value="INNER MEMBRANE ABC TRANSPORTER PERMEASE PROTEIN YDCV"/>
    <property type="match status" value="1"/>
</dbReference>
<evidence type="ECO:0000313" key="10">
    <source>
        <dbReference type="EMBL" id="MBK0417654.1"/>
    </source>
</evidence>
<dbReference type="InterPro" id="IPR035906">
    <property type="entry name" value="MetI-like_sf"/>
</dbReference>
<feature type="domain" description="ABC transmembrane type-1" evidence="9">
    <location>
        <begin position="65"/>
        <end position="253"/>
    </location>
</feature>
<gene>
    <name evidence="10" type="ORF">JD276_01205</name>
</gene>
<protein>
    <submittedName>
        <fullName evidence="10">ABC transporter permease</fullName>
    </submittedName>
</protein>
<dbReference type="Pfam" id="PF00528">
    <property type="entry name" value="BPD_transp_1"/>
    <property type="match status" value="1"/>
</dbReference>
<evidence type="ECO:0000256" key="1">
    <source>
        <dbReference type="ARBA" id="ARBA00004429"/>
    </source>
</evidence>
<comment type="caution">
    <text evidence="10">The sequence shown here is derived from an EMBL/GenBank/DDBJ whole genome shotgun (WGS) entry which is preliminary data.</text>
</comment>
<keyword evidence="6 8" id="KW-1133">Transmembrane helix</keyword>
<organism evidence="10 11">
    <name type="scientific">Leucobacter chromiisoli</name>
    <dbReference type="NCBI Taxonomy" id="2796471"/>
    <lineage>
        <taxon>Bacteria</taxon>
        <taxon>Bacillati</taxon>
        <taxon>Actinomycetota</taxon>
        <taxon>Actinomycetes</taxon>
        <taxon>Micrococcales</taxon>
        <taxon>Microbacteriaceae</taxon>
        <taxon>Leucobacter</taxon>
    </lineage>
</organism>
<keyword evidence="5 8" id="KW-0812">Transmembrane</keyword>
<dbReference type="AlphaFoldDB" id="A0A934Q6M9"/>